<keyword evidence="3 8" id="KW-0575">Peroxidase</keyword>
<keyword evidence="2" id="KW-0964">Secreted</keyword>
<evidence type="ECO:0000313" key="9">
    <source>
        <dbReference type="Proteomes" id="UP000285301"/>
    </source>
</evidence>
<evidence type="ECO:0000256" key="4">
    <source>
        <dbReference type="ARBA" id="ARBA00022729"/>
    </source>
</evidence>
<sequence length="765" mass="87303">KCRNKREVNNPSLFIISSFITFGHSKSYLTRPTPYAPDFSPECALIVTESRPTINVPAVKLSEGLQYVSNYVPSLKRSHYYPQEGQICVTYEDIDRAVYQAKKSLGNYIPPEIFELSSDFPKPEHIAVSAEIILLASKILAKWYRLTRESILFGLPRIDTYKTAIRNICPTFLKPVKCEISRYRTLSGMCNNLDYPSWGAARTAMVRFMPPTYADGIKAKKVSMVPNGKLPSPRVVSFVVHQDVSERDVYITTMLVAWGQMIDHDMTFAATTTDETPGEFDCCNKPPEQRHPDCLLIEIPPNDPFFKFFKRTCMDITRVMSGLKPGCPLGPRSLTNRISSYLDGGFIYGSTQEVSNRLRTFKGGRMLTSPLYSELGLKDLLPIKTHDPDIGCERRGRPRDLYCFDAGDDRVNEQLVLTLMHLLWVREHNRIADYLAAANPHWDDETLYQEARRITVAEEQHITFNEFLPIVIGRKVMHKYGLDLLKDGYYDGYDPKVNGAIRLAFQSAAFRFGHSILPDVTERYNKFHEKIEAIRLSQLLRQPYELYKPGIIDTFIHGLVDQEANRMDPQITTEVTNHLFEKPGEHFGLDLAAINIERSREVGMPGYNAYREYCGMPRAKTFHDLIGYFDNATIQRYAKIYAHVDDIDLWSAGVSEFPLAGSLLGPTFTCLIAEQFSYLRRGDRFWYENAGWPSQFTPAQLAEIRKVKSARFLCDNADDMISVQLYPFMQPNPTTNPRVKCSHLPAMDLSVFNDLSYKIKGKAKA</sequence>
<evidence type="ECO:0000256" key="5">
    <source>
        <dbReference type="PIRSR" id="PIRSR619791-2"/>
    </source>
</evidence>
<comment type="caution">
    <text evidence="8">The sequence shown here is derived from an EMBL/GenBank/DDBJ whole genome shotgun (WGS) entry which is preliminary data.</text>
</comment>
<dbReference type="GO" id="GO:0020037">
    <property type="term" value="F:heme binding"/>
    <property type="evidence" value="ECO:0007669"/>
    <property type="project" value="InterPro"/>
</dbReference>
<dbReference type="GO" id="GO:0006979">
    <property type="term" value="P:response to oxidative stress"/>
    <property type="evidence" value="ECO:0007669"/>
    <property type="project" value="InterPro"/>
</dbReference>
<evidence type="ECO:0000256" key="2">
    <source>
        <dbReference type="ARBA" id="ARBA00022525"/>
    </source>
</evidence>
<dbReference type="FunFam" id="1.10.640.10:FF:000003">
    <property type="entry name" value="chorion peroxidase"/>
    <property type="match status" value="1"/>
</dbReference>
<evidence type="ECO:0000313" key="8">
    <source>
        <dbReference type="EMBL" id="RWS06951.1"/>
    </source>
</evidence>
<dbReference type="PRINTS" id="PR00457">
    <property type="entry name" value="ANPEROXIDASE"/>
</dbReference>
<dbReference type="PANTHER" id="PTHR11475">
    <property type="entry name" value="OXIDASE/PEROXIDASE"/>
    <property type="match status" value="1"/>
</dbReference>
<gene>
    <name evidence="6" type="ORF">B4U79_06383</name>
    <name evidence="7" type="ORF">B4U79_09850</name>
    <name evidence="8" type="ORF">B4U79_15696</name>
</gene>
<comment type="subcellular location">
    <subcellularLocation>
        <location evidence="1">Secreted</location>
    </subcellularLocation>
</comment>
<keyword evidence="5" id="KW-0408">Iron</keyword>
<evidence type="ECO:0000256" key="3">
    <source>
        <dbReference type="ARBA" id="ARBA00022559"/>
    </source>
</evidence>
<dbReference type="EMBL" id="NCKU01003770">
    <property type="protein sequence ID" value="RWS06951.1"/>
    <property type="molecule type" value="Genomic_DNA"/>
</dbReference>
<dbReference type="OrthoDB" id="823504at2759"/>
<dbReference type="SUPFAM" id="SSF48113">
    <property type="entry name" value="Heme-dependent peroxidases"/>
    <property type="match status" value="1"/>
</dbReference>
<dbReference type="STRING" id="1965070.A0A3S3PRR6"/>
<reference evidence="8 9" key="1">
    <citation type="journal article" date="2018" name="Gigascience">
        <title>Genomes of trombidid mites reveal novel predicted allergens and laterally-transferred genes associated with secondary metabolism.</title>
        <authorList>
            <person name="Dong X."/>
            <person name="Chaisiri K."/>
            <person name="Xia D."/>
            <person name="Armstrong S.D."/>
            <person name="Fang Y."/>
            <person name="Donnelly M.J."/>
            <person name="Kadowaki T."/>
            <person name="McGarry J.W."/>
            <person name="Darby A.C."/>
            <person name="Makepeace B.L."/>
        </authorList>
    </citation>
    <scope>NUCLEOTIDE SEQUENCE [LARGE SCALE GENOMIC DNA]</scope>
    <source>
        <strain evidence="8">UoL-WK</strain>
    </source>
</reference>
<proteinExistence type="predicted"/>
<dbReference type="AlphaFoldDB" id="A0A3S3PRR6"/>
<reference evidence="8" key="2">
    <citation type="submission" date="2018-11" db="EMBL/GenBank/DDBJ databases">
        <title>Trombidioid mite genomics.</title>
        <authorList>
            <person name="Dong X."/>
        </authorList>
    </citation>
    <scope>NUCLEOTIDE SEQUENCE</scope>
    <source>
        <strain evidence="8">UoL-WK</strain>
    </source>
</reference>
<dbReference type="PROSITE" id="PS50292">
    <property type="entry name" value="PEROXIDASE_3"/>
    <property type="match status" value="1"/>
</dbReference>
<dbReference type="EMBL" id="NCKU01003771">
    <property type="protein sequence ID" value="RWS06949.1"/>
    <property type="molecule type" value="Genomic_DNA"/>
</dbReference>
<name>A0A3S3PRR6_9ACAR</name>
<accession>A0A3S3PRR6</accession>
<dbReference type="GO" id="GO:0005576">
    <property type="term" value="C:extracellular region"/>
    <property type="evidence" value="ECO:0007669"/>
    <property type="project" value="UniProtKB-SubCell"/>
</dbReference>
<dbReference type="Proteomes" id="UP000285301">
    <property type="component" value="Unassembled WGS sequence"/>
</dbReference>
<protein>
    <submittedName>
        <fullName evidence="8">Peroxidase-like protein</fullName>
    </submittedName>
</protein>
<dbReference type="EMBL" id="NCKU01003944">
    <property type="protein sequence ID" value="RWS06684.1"/>
    <property type="molecule type" value="Genomic_DNA"/>
</dbReference>
<dbReference type="PANTHER" id="PTHR11475:SF106">
    <property type="entry name" value="CURLY SU"/>
    <property type="match status" value="1"/>
</dbReference>
<keyword evidence="9" id="KW-1185">Reference proteome</keyword>
<organism evidence="8 9">
    <name type="scientific">Dinothrombium tinctorium</name>
    <dbReference type="NCBI Taxonomy" id="1965070"/>
    <lineage>
        <taxon>Eukaryota</taxon>
        <taxon>Metazoa</taxon>
        <taxon>Ecdysozoa</taxon>
        <taxon>Arthropoda</taxon>
        <taxon>Chelicerata</taxon>
        <taxon>Arachnida</taxon>
        <taxon>Acari</taxon>
        <taxon>Acariformes</taxon>
        <taxon>Trombidiformes</taxon>
        <taxon>Prostigmata</taxon>
        <taxon>Anystina</taxon>
        <taxon>Parasitengona</taxon>
        <taxon>Trombidioidea</taxon>
        <taxon>Trombidiidae</taxon>
        <taxon>Dinothrombium</taxon>
    </lineage>
</organism>
<keyword evidence="3 8" id="KW-0560">Oxidoreductase</keyword>
<feature type="non-terminal residue" evidence="8">
    <location>
        <position position="1"/>
    </location>
</feature>
<evidence type="ECO:0000313" key="7">
    <source>
        <dbReference type="EMBL" id="RWS06949.1"/>
    </source>
</evidence>
<dbReference type="Gene3D" id="1.10.640.10">
    <property type="entry name" value="Haem peroxidase domain superfamily, animal type"/>
    <property type="match status" value="1"/>
</dbReference>
<dbReference type="InterPro" id="IPR019791">
    <property type="entry name" value="Haem_peroxidase_animal"/>
</dbReference>
<keyword evidence="5" id="KW-0479">Metal-binding</keyword>
<dbReference type="GO" id="GO:0046872">
    <property type="term" value="F:metal ion binding"/>
    <property type="evidence" value="ECO:0007669"/>
    <property type="project" value="UniProtKB-KW"/>
</dbReference>
<keyword evidence="4" id="KW-0732">Signal</keyword>
<dbReference type="InterPro" id="IPR037120">
    <property type="entry name" value="Haem_peroxidase_sf_animal"/>
</dbReference>
<dbReference type="CDD" id="cd09823">
    <property type="entry name" value="peroxinectin_like"/>
    <property type="match status" value="1"/>
</dbReference>
<dbReference type="InterPro" id="IPR010255">
    <property type="entry name" value="Haem_peroxidase_sf"/>
</dbReference>
<feature type="binding site" description="axial binding residue" evidence="5">
    <location>
        <position position="514"/>
    </location>
    <ligand>
        <name>heme b</name>
        <dbReference type="ChEBI" id="CHEBI:60344"/>
    </ligand>
    <ligandPart>
        <name>Fe</name>
        <dbReference type="ChEBI" id="CHEBI:18248"/>
    </ligandPart>
</feature>
<dbReference type="Pfam" id="PF03098">
    <property type="entry name" value="An_peroxidase"/>
    <property type="match status" value="1"/>
</dbReference>
<dbReference type="GO" id="GO:0004601">
    <property type="term" value="F:peroxidase activity"/>
    <property type="evidence" value="ECO:0007669"/>
    <property type="project" value="UniProtKB-KW"/>
</dbReference>
<evidence type="ECO:0000313" key="6">
    <source>
        <dbReference type="EMBL" id="RWS06684.1"/>
    </source>
</evidence>
<evidence type="ECO:0000256" key="1">
    <source>
        <dbReference type="ARBA" id="ARBA00004613"/>
    </source>
</evidence>
<keyword evidence="5" id="KW-0349">Heme</keyword>